<proteinExistence type="predicted"/>
<keyword evidence="3" id="KW-1185">Reference proteome</keyword>
<dbReference type="OrthoDB" id="495679at2"/>
<sequence length="92" mass="9905">MLFQTKVSDLFVDLSPEKQEFLAGGCKYYGRGQQPTQGVSPAEESSPEMSSPIISQQPSARLVVGNIITVTPFAKCLPGQDCYGGQGSQTQY</sequence>
<dbReference type="EMBL" id="CP012036">
    <property type="protein sequence ID" value="ALF53323.1"/>
    <property type="molecule type" value="Genomic_DNA"/>
</dbReference>
<reference evidence="3" key="1">
    <citation type="submission" date="2015-07" db="EMBL/GenBank/DDBJ databases">
        <title>Genome Of Nitrogen-Fixing Cyanobacterium Nostoc piscinale CENA21 From Solimoes/Amazon River Floodplain Sediments And Comparative Genomics To Uncover Biosynthetic Natural Products Potential.</title>
        <authorList>
            <person name="Leao T.F."/>
            <person name="Leao P.N."/>
            <person name="Guimaraes P.I."/>
            <person name="de Melo A.G.C."/>
            <person name="Ramos R.T.J."/>
            <person name="Silva A."/>
            <person name="Fiore M.F."/>
            <person name="Schneider M.P.C."/>
        </authorList>
    </citation>
    <scope>NUCLEOTIDE SEQUENCE [LARGE SCALE GENOMIC DNA]</scope>
    <source>
        <strain evidence="3">CENA21</strain>
    </source>
</reference>
<feature type="compositionally biased region" description="Low complexity" evidence="1">
    <location>
        <begin position="40"/>
        <end position="54"/>
    </location>
</feature>
<gene>
    <name evidence="2" type="ORF">ACX27_11465</name>
</gene>
<evidence type="ECO:0000313" key="2">
    <source>
        <dbReference type="EMBL" id="ALF53323.1"/>
    </source>
</evidence>
<dbReference type="Proteomes" id="UP000062645">
    <property type="component" value="Chromosome"/>
</dbReference>
<protein>
    <submittedName>
        <fullName evidence="2">Uncharacterized protein</fullName>
    </submittedName>
</protein>
<organism evidence="2 3">
    <name type="scientific">Nostoc piscinale CENA21</name>
    <dbReference type="NCBI Taxonomy" id="224013"/>
    <lineage>
        <taxon>Bacteria</taxon>
        <taxon>Bacillati</taxon>
        <taxon>Cyanobacteriota</taxon>
        <taxon>Cyanophyceae</taxon>
        <taxon>Nostocales</taxon>
        <taxon>Nostocaceae</taxon>
        <taxon>Nostoc</taxon>
    </lineage>
</organism>
<accession>A0A0M3V560</accession>
<dbReference type="RefSeq" id="WP_062292260.1">
    <property type="nucleotide sequence ID" value="NZ_CP012036.1"/>
</dbReference>
<evidence type="ECO:0000256" key="1">
    <source>
        <dbReference type="SAM" id="MobiDB-lite"/>
    </source>
</evidence>
<name>A0A0M3V560_9NOSO</name>
<dbReference type="PATRIC" id="fig|224013.5.peg.2770"/>
<evidence type="ECO:0000313" key="3">
    <source>
        <dbReference type="Proteomes" id="UP000062645"/>
    </source>
</evidence>
<dbReference type="AlphaFoldDB" id="A0A0M3V560"/>
<feature type="region of interest" description="Disordered" evidence="1">
    <location>
        <begin position="33"/>
        <end position="54"/>
    </location>
</feature>
<dbReference type="KEGG" id="npz:ACX27_11465"/>
<reference evidence="2 3" key="2">
    <citation type="journal article" date="2016" name="Genome Announc.">
        <title>Draft Genome Sequence of the N2-Fixing Cyanobacterium Nostoc piscinale CENA21, Isolated from the Brazilian Amazon Floodplain.</title>
        <authorList>
            <person name="Leao T."/>
            <person name="Guimaraes P.I."/>
            <person name="de Melo A.G."/>
            <person name="Ramos R.T."/>
            <person name="Leao P.N."/>
            <person name="Silva A."/>
            <person name="Fiore M.F."/>
            <person name="Schneider M.P."/>
        </authorList>
    </citation>
    <scope>NUCLEOTIDE SEQUENCE [LARGE SCALE GENOMIC DNA]</scope>
    <source>
        <strain evidence="2 3">CENA21</strain>
    </source>
</reference>